<proteinExistence type="predicted"/>
<feature type="transmembrane region" description="Helical" evidence="8">
    <location>
        <begin position="502"/>
        <end position="524"/>
    </location>
</feature>
<dbReference type="Gene3D" id="1.20.1740.10">
    <property type="entry name" value="Amino acid/polyamine transporter I"/>
    <property type="match status" value="1"/>
</dbReference>
<reference evidence="10" key="1">
    <citation type="submission" date="2016-09" db="EMBL/GenBank/DDBJ databases">
        <authorList>
            <person name="Strepis N."/>
        </authorList>
    </citation>
    <scope>NUCLEOTIDE SEQUENCE [LARGE SCALE GENOMIC DNA]</scope>
</reference>
<name>A0A1M4RXQ8_9ACTO</name>
<feature type="transmembrane region" description="Helical" evidence="8">
    <location>
        <begin position="114"/>
        <end position="144"/>
    </location>
</feature>
<feature type="region of interest" description="Disordered" evidence="7">
    <location>
        <begin position="551"/>
        <end position="580"/>
    </location>
</feature>
<feature type="compositionally biased region" description="Polar residues" evidence="7">
    <location>
        <begin position="1"/>
        <end position="11"/>
    </location>
</feature>
<keyword evidence="5 8" id="KW-1133">Transmembrane helix</keyword>
<dbReference type="GO" id="GO:0005886">
    <property type="term" value="C:plasma membrane"/>
    <property type="evidence" value="ECO:0007669"/>
    <property type="project" value="UniProtKB-SubCell"/>
</dbReference>
<evidence type="ECO:0000256" key="7">
    <source>
        <dbReference type="SAM" id="MobiDB-lite"/>
    </source>
</evidence>
<dbReference type="PANTHER" id="PTHR42770">
    <property type="entry name" value="AMINO ACID TRANSPORTER-RELATED"/>
    <property type="match status" value="1"/>
</dbReference>
<dbReference type="STRING" id="1892869.ACGLYG10_0951"/>
<evidence type="ECO:0000256" key="2">
    <source>
        <dbReference type="ARBA" id="ARBA00022448"/>
    </source>
</evidence>
<dbReference type="AlphaFoldDB" id="A0A1M4RXQ8"/>
<evidence type="ECO:0000256" key="8">
    <source>
        <dbReference type="SAM" id="Phobius"/>
    </source>
</evidence>
<feature type="transmembrane region" description="Helical" evidence="8">
    <location>
        <begin position="404"/>
        <end position="422"/>
    </location>
</feature>
<keyword evidence="2" id="KW-0813">Transport</keyword>
<dbReference type="Pfam" id="PF13520">
    <property type="entry name" value="AA_permease_2"/>
    <property type="match status" value="1"/>
</dbReference>
<keyword evidence="6 8" id="KW-0472">Membrane</keyword>
<dbReference type="InterPro" id="IPR002293">
    <property type="entry name" value="AA/rel_permease1"/>
</dbReference>
<keyword evidence="4 8" id="KW-0812">Transmembrane</keyword>
<evidence type="ECO:0000256" key="5">
    <source>
        <dbReference type="ARBA" id="ARBA00022989"/>
    </source>
</evidence>
<accession>A0A1M4RXQ8</accession>
<protein>
    <submittedName>
        <fullName evidence="9">Amino acid/polyamine transporter i</fullName>
    </submittedName>
</protein>
<evidence type="ECO:0000256" key="1">
    <source>
        <dbReference type="ARBA" id="ARBA00004651"/>
    </source>
</evidence>
<dbReference type="PANTHER" id="PTHR42770:SF15">
    <property type="entry name" value="GLUTAMATE_GAMMA-AMINOBUTYRATE ANTIPORTER-RELATED"/>
    <property type="match status" value="1"/>
</dbReference>
<feature type="compositionally biased region" description="Low complexity" evidence="7">
    <location>
        <begin position="43"/>
        <end position="57"/>
    </location>
</feature>
<dbReference type="EMBL" id="FQTT01000009">
    <property type="protein sequence ID" value="SHE24742.1"/>
    <property type="molecule type" value="Genomic_DNA"/>
</dbReference>
<evidence type="ECO:0000256" key="6">
    <source>
        <dbReference type="ARBA" id="ARBA00023136"/>
    </source>
</evidence>
<feature type="transmembrane region" description="Helical" evidence="8">
    <location>
        <begin position="195"/>
        <end position="218"/>
    </location>
</feature>
<feature type="transmembrane region" description="Helical" evidence="8">
    <location>
        <begin position="86"/>
        <end position="108"/>
    </location>
</feature>
<feature type="transmembrane region" description="Helical" evidence="8">
    <location>
        <begin position="265"/>
        <end position="282"/>
    </location>
</feature>
<dbReference type="InterPro" id="IPR050367">
    <property type="entry name" value="APC_superfamily"/>
</dbReference>
<gene>
    <name evidence="9" type="ORF">ACGLYG10_0951</name>
</gene>
<evidence type="ECO:0000313" key="10">
    <source>
        <dbReference type="Proteomes" id="UP000184291"/>
    </source>
</evidence>
<dbReference type="Proteomes" id="UP000184291">
    <property type="component" value="Unassembled WGS sequence"/>
</dbReference>
<keyword evidence="10" id="KW-1185">Reference proteome</keyword>
<comment type="subcellular location">
    <subcellularLocation>
        <location evidence="1">Cell membrane</location>
        <topology evidence="1">Multi-pass membrane protein</topology>
    </subcellularLocation>
</comment>
<feature type="transmembrane region" description="Helical" evidence="8">
    <location>
        <begin position="428"/>
        <end position="448"/>
    </location>
</feature>
<feature type="transmembrane region" description="Helical" evidence="8">
    <location>
        <begin position="469"/>
        <end position="490"/>
    </location>
</feature>
<keyword evidence="3" id="KW-1003">Cell membrane</keyword>
<feature type="transmembrane region" description="Helical" evidence="8">
    <location>
        <begin position="225"/>
        <end position="245"/>
    </location>
</feature>
<dbReference type="RefSeq" id="WP_211482975.1">
    <property type="nucleotide sequence ID" value="NZ_FQTT01000009.1"/>
</dbReference>
<feature type="region of interest" description="Disordered" evidence="7">
    <location>
        <begin position="1"/>
        <end position="57"/>
    </location>
</feature>
<organism evidence="9 10">
    <name type="scientific">Actinomyces glycerinitolerans</name>
    <dbReference type="NCBI Taxonomy" id="1892869"/>
    <lineage>
        <taxon>Bacteria</taxon>
        <taxon>Bacillati</taxon>
        <taxon>Actinomycetota</taxon>
        <taxon>Actinomycetes</taxon>
        <taxon>Actinomycetales</taxon>
        <taxon>Actinomycetaceae</taxon>
        <taxon>Actinomyces</taxon>
    </lineage>
</organism>
<feature type="transmembrane region" description="Helical" evidence="8">
    <location>
        <begin position="349"/>
        <end position="374"/>
    </location>
</feature>
<evidence type="ECO:0000313" key="9">
    <source>
        <dbReference type="EMBL" id="SHE24742.1"/>
    </source>
</evidence>
<feature type="transmembrane region" description="Helical" evidence="8">
    <location>
        <begin position="165"/>
        <end position="183"/>
    </location>
</feature>
<sequence length="580" mass="60274">MSVKTTGSAAGTSFPDDGARASTANSPAPSGISAFRGARSGHPPAGTLGDLPAPGAAAPAAPAAPAAVGPSQDAVRPPASMSVFNLAMLTVVAVASLRSLPAMAGYGLSSVVLYIIPAVLFMVPTALVAAELATGWKGGVFIWVREAFGERWGFVAIWLQWVQNVVWYPTQIAFIAVSLSYVLGRGTLANNGVYVAGVIIVLYWVSTLITLAGGNLFAKVGSWSGIIGTLFPAALLIIFGAAWLISGTPSQTELTTSAILPPWTGLASIVLIVSNVLAYAGMEVNAVHANDLADPGRGYPRTVLISAVVILAIFILPTLAIAVAVPKASLGVVDGINLAFKTFFDHWHLAWGTPVISLLIALGAFASVVTWIAGPSKGLLAAARTGLLPPALQRRNGAGVQRSILLLQGVIVTILALLFVVIPNGNTAFVTLIDMAAALYLIMYMMLFAAALRLRATRPQVQRTYRTPAMGLVAGVGFVACAVAFVLSFVRPSGFTGLSTVGYALVVGLVIVGLGVPPLIFYALRRPSWQLEPDHATGDAILVNPPHPRADWAASGPHTPRHEVRAVSRHPGTHPLGRAS</sequence>
<evidence type="ECO:0000256" key="4">
    <source>
        <dbReference type="ARBA" id="ARBA00022692"/>
    </source>
</evidence>
<feature type="transmembrane region" description="Helical" evidence="8">
    <location>
        <begin position="303"/>
        <end position="325"/>
    </location>
</feature>
<dbReference type="GO" id="GO:0022857">
    <property type="term" value="F:transmembrane transporter activity"/>
    <property type="evidence" value="ECO:0007669"/>
    <property type="project" value="InterPro"/>
</dbReference>
<evidence type="ECO:0000256" key="3">
    <source>
        <dbReference type="ARBA" id="ARBA00022475"/>
    </source>
</evidence>